<evidence type="ECO:0000256" key="1">
    <source>
        <dbReference type="SAM" id="MobiDB-lite"/>
    </source>
</evidence>
<accession>A0ABS8Y081</accession>
<dbReference type="InterPro" id="IPR007055">
    <property type="entry name" value="BON_dom"/>
</dbReference>
<sequence length="421" mass="42255">MKFPKSLHADGWADHIDTTPVERKPGATKVAGSPLRPMKPAAAMGMNTPRATSVLSTTPPVADMATPRAEPRPTLADRPQPQATHAAALPPRREVDRLSWMIAAGAGAALIAGVAVWSMNRSSDAPTTPPATVTGSVEPQAQVAAATPVPDEAASQAVAQPADAATPPPVTEPATATTTAAAEPAPAPTRERLGPPVTTVKPAVEPRQVARADVPAPRPDLVTRANPRGDTAQVPERTPYLQPVPAPTVATAPTAIDTPAAMPDATTGVPAGNAPITMPPTAAGPSTSATPPVTEATPPVVASQQAAASPDTQTPPVALPQAAPSTSPGTPPLAQAPQQPAADDGGITVKVRSALAADSTLAAVPIAVSTDHGVVRLEGQAPDAPTRERATVVAASTMGVKAVDNRLVVPATQVSQAPTGL</sequence>
<dbReference type="Proteomes" id="UP001200741">
    <property type="component" value="Unassembled WGS sequence"/>
</dbReference>
<feature type="compositionally biased region" description="Basic and acidic residues" evidence="1">
    <location>
        <begin position="7"/>
        <end position="25"/>
    </location>
</feature>
<feature type="region of interest" description="Disordered" evidence="1">
    <location>
        <begin position="1"/>
        <end position="91"/>
    </location>
</feature>
<evidence type="ECO:0000259" key="2">
    <source>
        <dbReference type="PROSITE" id="PS50914"/>
    </source>
</evidence>
<feature type="compositionally biased region" description="Low complexity" evidence="1">
    <location>
        <begin position="285"/>
        <end position="303"/>
    </location>
</feature>
<dbReference type="PROSITE" id="PS50914">
    <property type="entry name" value="BON"/>
    <property type="match status" value="1"/>
</dbReference>
<dbReference type="Gene3D" id="3.30.1340.30">
    <property type="match status" value="1"/>
</dbReference>
<dbReference type="Pfam" id="PF04972">
    <property type="entry name" value="BON"/>
    <property type="match status" value="1"/>
</dbReference>
<feature type="compositionally biased region" description="Low complexity" evidence="1">
    <location>
        <begin position="142"/>
        <end position="165"/>
    </location>
</feature>
<feature type="region of interest" description="Disordered" evidence="1">
    <location>
        <begin position="218"/>
        <end position="246"/>
    </location>
</feature>
<reference evidence="3 4" key="1">
    <citation type="submission" date="2021-12" db="EMBL/GenBank/DDBJ databases">
        <title>Genome seq of P8.</title>
        <authorList>
            <person name="Seo T."/>
        </authorList>
    </citation>
    <scope>NUCLEOTIDE SEQUENCE [LARGE SCALE GENOMIC DNA]</scope>
    <source>
        <strain evidence="3 4">P8</strain>
    </source>
</reference>
<feature type="domain" description="BON" evidence="2">
    <location>
        <begin position="343"/>
        <end position="411"/>
    </location>
</feature>
<organism evidence="3 4">
    <name type="scientific">Pelomonas cellulosilytica</name>
    <dbReference type="NCBI Taxonomy" id="2906762"/>
    <lineage>
        <taxon>Bacteria</taxon>
        <taxon>Pseudomonadati</taxon>
        <taxon>Pseudomonadota</taxon>
        <taxon>Betaproteobacteria</taxon>
        <taxon>Burkholderiales</taxon>
        <taxon>Sphaerotilaceae</taxon>
        <taxon>Roseateles</taxon>
    </lineage>
</organism>
<name>A0ABS8Y081_9BURK</name>
<dbReference type="SMART" id="SM00749">
    <property type="entry name" value="BON"/>
    <property type="match status" value="1"/>
</dbReference>
<comment type="caution">
    <text evidence="3">The sequence shown here is derived from an EMBL/GenBank/DDBJ whole genome shotgun (WGS) entry which is preliminary data.</text>
</comment>
<feature type="compositionally biased region" description="Low complexity" evidence="1">
    <location>
        <begin position="172"/>
        <end position="184"/>
    </location>
</feature>
<feature type="region of interest" description="Disordered" evidence="1">
    <location>
        <begin position="142"/>
        <end position="198"/>
    </location>
</feature>
<feature type="compositionally biased region" description="Low complexity" evidence="1">
    <location>
        <begin position="332"/>
        <end position="342"/>
    </location>
</feature>
<feature type="region of interest" description="Disordered" evidence="1">
    <location>
        <begin position="258"/>
        <end position="344"/>
    </location>
</feature>
<feature type="compositionally biased region" description="Polar residues" evidence="1">
    <location>
        <begin position="49"/>
        <end position="59"/>
    </location>
</feature>
<dbReference type="InterPro" id="IPR051686">
    <property type="entry name" value="Lipoprotein_DolP"/>
</dbReference>
<evidence type="ECO:0000313" key="4">
    <source>
        <dbReference type="Proteomes" id="UP001200741"/>
    </source>
</evidence>
<dbReference type="InterPro" id="IPR014004">
    <property type="entry name" value="Transpt-assoc_nodulatn_dom_bac"/>
</dbReference>
<feature type="compositionally biased region" description="Polar residues" evidence="1">
    <location>
        <begin position="304"/>
        <end position="315"/>
    </location>
</feature>
<dbReference type="RefSeq" id="WP_233373338.1">
    <property type="nucleotide sequence ID" value="NZ_JAJTWU010000007.1"/>
</dbReference>
<feature type="compositionally biased region" description="Low complexity" evidence="1">
    <location>
        <begin position="258"/>
        <end position="267"/>
    </location>
</feature>
<dbReference type="PANTHER" id="PTHR34606:SF15">
    <property type="entry name" value="BON DOMAIN-CONTAINING PROTEIN"/>
    <property type="match status" value="1"/>
</dbReference>
<proteinExistence type="predicted"/>
<keyword evidence="4" id="KW-1185">Reference proteome</keyword>
<gene>
    <name evidence="3" type="ORF">LXT13_18035</name>
</gene>
<dbReference type="EMBL" id="JAJTWU010000007">
    <property type="protein sequence ID" value="MCE4556296.1"/>
    <property type="molecule type" value="Genomic_DNA"/>
</dbReference>
<dbReference type="PANTHER" id="PTHR34606">
    <property type="entry name" value="BON DOMAIN-CONTAINING PROTEIN"/>
    <property type="match status" value="1"/>
</dbReference>
<protein>
    <submittedName>
        <fullName evidence="3">BON domain-containing protein</fullName>
    </submittedName>
</protein>
<evidence type="ECO:0000313" key="3">
    <source>
        <dbReference type="EMBL" id="MCE4556296.1"/>
    </source>
</evidence>